<dbReference type="PANTHER" id="PTHR48006">
    <property type="entry name" value="LEUCINE-RICH REPEAT-CONTAINING PROTEIN DDB_G0281931-RELATED"/>
    <property type="match status" value="1"/>
</dbReference>
<dbReference type="GO" id="GO:0004672">
    <property type="term" value="F:protein kinase activity"/>
    <property type="evidence" value="ECO:0007669"/>
    <property type="project" value="InterPro"/>
</dbReference>
<reference evidence="2 4" key="1">
    <citation type="journal article" date="2012" name="Nature">
        <title>Algal genomes reveal evolutionary mosaicism and the fate of nucleomorphs.</title>
        <authorList>
            <consortium name="DOE Joint Genome Institute"/>
            <person name="Curtis B.A."/>
            <person name="Tanifuji G."/>
            <person name="Burki F."/>
            <person name="Gruber A."/>
            <person name="Irimia M."/>
            <person name="Maruyama S."/>
            <person name="Arias M.C."/>
            <person name="Ball S.G."/>
            <person name="Gile G.H."/>
            <person name="Hirakawa Y."/>
            <person name="Hopkins J.F."/>
            <person name="Kuo A."/>
            <person name="Rensing S.A."/>
            <person name="Schmutz J."/>
            <person name="Symeonidi A."/>
            <person name="Elias M."/>
            <person name="Eveleigh R.J."/>
            <person name="Herman E.K."/>
            <person name="Klute M.J."/>
            <person name="Nakayama T."/>
            <person name="Obornik M."/>
            <person name="Reyes-Prieto A."/>
            <person name="Armbrust E.V."/>
            <person name="Aves S.J."/>
            <person name="Beiko R.G."/>
            <person name="Coutinho P."/>
            <person name="Dacks J.B."/>
            <person name="Durnford D.G."/>
            <person name="Fast N.M."/>
            <person name="Green B.R."/>
            <person name="Grisdale C.J."/>
            <person name="Hempel F."/>
            <person name="Henrissat B."/>
            <person name="Hoppner M.P."/>
            <person name="Ishida K."/>
            <person name="Kim E."/>
            <person name="Koreny L."/>
            <person name="Kroth P.G."/>
            <person name="Liu Y."/>
            <person name="Malik S.B."/>
            <person name="Maier U.G."/>
            <person name="McRose D."/>
            <person name="Mock T."/>
            <person name="Neilson J.A."/>
            <person name="Onodera N.T."/>
            <person name="Poole A.M."/>
            <person name="Pritham E.J."/>
            <person name="Richards T.A."/>
            <person name="Rocap G."/>
            <person name="Roy S.W."/>
            <person name="Sarai C."/>
            <person name="Schaack S."/>
            <person name="Shirato S."/>
            <person name="Slamovits C.H."/>
            <person name="Spencer D.F."/>
            <person name="Suzuki S."/>
            <person name="Worden A.Z."/>
            <person name="Zauner S."/>
            <person name="Barry K."/>
            <person name="Bell C."/>
            <person name="Bharti A.K."/>
            <person name="Crow J.A."/>
            <person name="Grimwood J."/>
            <person name="Kramer R."/>
            <person name="Lindquist E."/>
            <person name="Lucas S."/>
            <person name="Salamov A."/>
            <person name="McFadden G.I."/>
            <person name="Lane C.E."/>
            <person name="Keeling P.J."/>
            <person name="Gray M.W."/>
            <person name="Grigoriev I.V."/>
            <person name="Archibald J.M."/>
        </authorList>
    </citation>
    <scope>NUCLEOTIDE SEQUENCE</scope>
    <source>
        <strain evidence="2 4">CCMP2712</strain>
    </source>
</reference>
<name>L1JT13_GUITC</name>
<dbReference type="HOGENOM" id="CLU_662978_0_0_1"/>
<accession>L1JT13</accession>
<dbReference type="STRING" id="905079.L1JT13"/>
<dbReference type="SMART" id="SM00220">
    <property type="entry name" value="S_TKc"/>
    <property type="match status" value="1"/>
</dbReference>
<feature type="domain" description="Protein kinase" evidence="1">
    <location>
        <begin position="16"/>
        <end position="313"/>
    </location>
</feature>
<dbReference type="KEGG" id="gtt:GUITHDRAFT_85032"/>
<dbReference type="PROSITE" id="PS50011">
    <property type="entry name" value="PROTEIN_KINASE_DOM"/>
    <property type="match status" value="1"/>
</dbReference>
<sequence length="415" mass="44651">MAVFFRGELEAATGGFAKENCAGSGGFGSVYKADQLDGLGNGAPMAIKKLDSGSMQGHGEFLQELQVLGGCRHEHLLPVIGFASDSASASSGQKDQSDSSVCLVMPLMQGGNLEDRLFCNEGSDSRLSLLCHRKQLEPLKWQDRLRIITGLIRALLYLHTPDTSRCKPVILHRDIKPANILLDKRLNARLSDVGLAQLLSSRRKHVSNSFVCGTHGYLDPHYLQTGHFDVQCDAYAVGVTMLMTLTSTPVYYDGETIVDRCMDAEVPDIVDAKACWPMEVAEKFHEISLGLLKFPRRERISLSDALGSASPSFRRAAAQLSAGCSKASSTSSLSPSSSPKAGRTIPTALKSASCVCAGLVRSLFRRLCRACLTDARCLRCASSAVTVCCARAASSTSSPGLGRCAPAARRWWTKT</sequence>
<dbReference type="InterPro" id="IPR000719">
    <property type="entry name" value="Prot_kinase_dom"/>
</dbReference>
<dbReference type="EMBL" id="JH992975">
    <property type="protein sequence ID" value="EKX51582.1"/>
    <property type="molecule type" value="Genomic_DNA"/>
</dbReference>
<dbReference type="InterPro" id="IPR011009">
    <property type="entry name" value="Kinase-like_dom_sf"/>
</dbReference>
<gene>
    <name evidence="2" type="ORF">GUITHDRAFT_85032</name>
</gene>
<dbReference type="GeneID" id="17308266"/>
<dbReference type="eggNOG" id="ENOG502QQ92">
    <property type="taxonomic scope" value="Eukaryota"/>
</dbReference>
<dbReference type="PROSITE" id="PS00108">
    <property type="entry name" value="PROTEIN_KINASE_ST"/>
    <property type="match status" value="1"/>
</dbReference>
<dbReference type="Gene3D" id="3.30.200.20">
    <property type="entry name" value="Phosphorylase Kinase, domain 1"/>
    <property type="match status" value="1"/>
</dbReference>
<proteinExistence type="predicted"/>
<evidence type="ECO:0000313" key="2">
    <source>
        <dbReference type="EMBL" id="EKX51582.1"/>
    </source>
</evidence>
<keyword evidence="4" id="KW-1185">Reference proteome</keyword>
<evidence type="ECO:0000313" key="4">
    <source>
        <dbReference type="Proteomes" id="UP000011087"/>
    </source>
</evidence>
<dbReference type="Proteomes" id="UP000011087">
    <property type="component" value="Unassembled WGS sequence"/>
</dbReference>
<dbReference type="PANTHER" id="PTHR48006:SF92">
    <property type="entry name" value="LRR RECEPTOR-LIKE SERINE_THREONINE-PROTEIN KINASE GSO1"/>
    <property type="match status" value="1"/>
</dbReference>
<reference evidence="3" key="3">
    <citation type="submission" date="2015-06" db="UniProtKB">
        <authorList>
            <consortium name="EnsemblProtists"/>
        </authorList>
    </citation>
    <scope>IDENTIFICATION</scope>
</reference>
<organism evidence="2">
    <name type="scientific">Guillardia theta (strain CCMP2712)</name>
    <name type="common">Cryptophyte</name>
    <dbReference type="NCBI Taxonomy" id="905079"/>
    <lineage>
        <taxon>Eukaryota</taxon>
        <taxon>Cryptophyceae</taxon>
        <taxon>Pyrenomonadales</taxon>
        <taxon>Geminigeraceae</taxon>
        <taxon>Guillardia</taxon>
    </lineage>
</organism>
<dbReference type="Gene3D" id="1.10.510.10">
    <property type="entry name" value="Transferase(Phosphotransferase) domain 1"/>
    <property type="match status" value="1"/>
</dbReference>
<dbReference type="EnsemblProtists" id="EKX51582">
    <property type="protein sequence ID" value="EKX51582"/>
    <property type="gene ID" value="GUITHDRAFT_85032"/>
</dbReference>
<protein>
    <recommendedName>
        <fullName evidence="1">Protein kinase domain-containing protein</fullName>
    </recommendedName>
</protein>
<dbReference type="RefSeq" id="XP_005838562.1">
    <property type="nucleotide sequence ID" value="XM_005838505.1"/>
</dbReference>
<dbReference type="InterPro" id="IPR008271">
    <property type="entry name" value="Ser/Thr_kinase_AS"/>
</dbReference>
<evidence type="ECO:0000259" key="1">
    <source>
        <dbReference type="PROSITE" id="PS50011"/>
    </source>
</evidence>
<dbReference type="InterPro" id="IPR051824">
    <property type="entry name" value="LRR_Rcpt-Like_S/T_Kinase"/>
</dbReference>
<dbReference type="PaxDb" id="55529-EKX51582"/>
<reference evidence="4" key="2">
    <citation type="submission" date="2012-11" db="EMBL/GenBank/DDBJ databases">
        <authorList>
            <person name="Kuo A."/>
            <person name="Curtis B.A."/>
            <person name="Tanifuji G."/>
            <person name="Burki F."/>
            <person name="Gruber A."/>
            <person name="Irimia M."/>
            <person name="Maruyama S."/>
            <person name="Arias M.C."/>
            <person name="Ball S.G."/>
            <person name="Gile G.H."/>
            <person name="Hirakawa Y."/>
            <person name="Hopkins J.F."/>
            <person name="Rensing S.A."/>
            <person name="Schmutz J."/>
            <person name="Symeonidi A."/>
            <person name="Elias M."/>
            <person name="Eveleigh R.J."/>
            <person name="Herman E.K."/>
            <person name="Klute M.J."/>
            <person name="Nakayama T."/>
            <person name="Obornik M."/>
            <person name="Reyes-Prieto A."/>
            <person name="Armbrust E.V."/>
            <person name="Aves S.J."/>
            <person name="Beiko R.G."/>
            <person name="Coutinho P."/>
            <person name="Dacks J.B."/>
            <person name="Durnford D.G."/>
            <person name="Fast N.M."/>
            <person name="Green B.R."/>
            <person name="Grisdale C."/>
            <person name="Hempe F."/>
            <person name="Henrissat B."/>
            <person name="Hoppner M.P."/>
            <person name="Ishida K.-I."/>
            <person name="Kim E."/>
            <person name="Koreny L."/>
            <person name="Kroth P.G."/>
            <person name="Liu Y."/>
            <person name="Malik S.-B."/>
            <person name="Maier U.G."/>
            <person name="McRose D."/>
            <person name="Mock T."/>
            <person name="Neilson J.A."/>
            <person name="Onodera N.T."/>
            <person name="Poole A.M."/>
            <person name="Pritham E.J."/>
            <person name="Richards T.A."/>
            <person name="Rocap G."/>
            <person name="Roy S.W."/>
            <person name="Sarai C."/>
            <person name="Schaack S."/>
            <person name="Shirato S."/>
            <person name="Slamovits C.H."/>
            <person name="Spencer D.F."/>
            <person name="Suzuki S."/>
            <person name="Worden A.Z."/>
            <person name="Zauner S."/>
            <person name="Barry K."/>
            <person name="Bell C."/>
            <person name="Bharti A.K."/>
            <person name="Crow J.A."/>
            <person name="Grimwood J."/>
            <person name="Kramer R."/>
            <person name="Lindquist E."/>
            <person name="Lucas S."/>
            <person name="Salamov A."/>
            <person name="McFadden G.I."/>
            <person name="Lane C.E."/>
            <person name="Keeling P.J."/>
            <person name="Gray M.W."/>
            <person name="Grigoriev I.V."/>
            <person name="Archibald J.M."/>
        </authorList>
    </citation>
    <scope>NUCLEOTIDE SEQUENCE</scope>
    <source>
        <strain evidence="4">CCMP2712</strain>
    </source>
</reference>
<dbReference type="GO" id="GO:0005524">
    <property type="term" value="F:ATP binding"/>
    <property type="evidence" value="ECO:0007669"/>
    <property type="project" value="InterPro"/>
</dbReference>
<evidence type="ECO:0000313" key="3">
    <source>
        <dbReference type="EnsemblProtists" id="EKX51582"/>
    </source>
</evidence>
<dbReference type="Pfam" id="PF00069">
    <property type="entry name" value="Pkinase"/>
    <property type="match status" value="1"/>
</dbReference>
<dbReference type="AlphaFoldDB" id="L1JT13"/>
<dbReference type="OMA" id="PANMFLD"/>
<dbReference type="SUPFAM" id="SSF56112">
    <property type="entry name" value="Protein kinase-like (PK-like)"/>
    <property type="match status" value="1"/>
</dbReference>
<dbReference type="OrthoDB" id="535797at2759"/>